<feature type="compositionally biased region" description="Basic and acidic residues" evidence="1">
    <location>
        <begin position="138"/>
        <end position="154"/>
    </location>
</feature>
<protein>
    <submittedName>
        <fullName evidence="2">Uncharacterized protein</fullName>
    </submittedName>
</protein>
<organism evidence="2 3">
    <name type="scientific">Heterotrigona itama</name>
    <dbReference type="NCBI Taxonomy" id="395501"/>
    <lineage>
        <taxon>Eukaryota</taxon>
        <taxon>Metazoa</taxon>
        <taxon>Ecdysozoa</taxon>
        <taxon>Arthropoda</taxon>
        <taxon>Hexapoda</taxon>
        <taxon>Insecta</taxon>
        <taxon>Pterygota</taxon>
        <taxon>Neoptera</taxon>
        <taxon>Endopterygota</taxon>
        <taxon>Hymenoptera</taxon>
        <taxon>Apocrita</taxon>
        <taxon>Aculeata</taxon>
        <taxon>Apoidea</taxon>
        <taxon>Anthophila</taxon>
        <taxon>Apidae</taxon>
        <taxon>Heterotrigona</taxon>
    </lineage>
</organism>
<accession>A0A6V7HIU8</accession>
<proteinExistence type="predicted"/>
<dbReference type="AlphaFoldDB" id="A0A6V7HIU8"/>
<evidence type="ECO:0000313" key="3">
    <source>
        <dbReference type="Proteomes" id="UP000752696"/>
    </source>
</evidence>
<feature type="region of interest" description="Disordered" evidence="1">
    <location>
        <begin position="135"/>
        <end position="161"/>
    </location>
</feature>
<dbReference type="Proteomes" id="UP000752696">
    <property type="component" value="Unassembled WGS sequence"/>
</dbReference>
<dbReference type="EMBL" id="CAJDYZ010011582">
    <property type="protein sequence ID" value="CAD1479706.1"/>
    <property type="molecule type" value="Genomic_DNA"/>
</dbReference>
<gene>
    <name evidence="2" type="ORF">MHI_LOCUS875714</name>
</gene>
<name>A0A6V7HIU8_9HYME</name>
<comment type="caution">
    <text evidence="2">The sequence shown here is derived from an EMBL/GenBank/DDBJ whole genome shotgun (WGS) entry which is preliminary data.</text>
</comment>
<sequence length="161" mass="18345">SANERAQPENQRGWEKKPAKEAEKIFSMELAKELIQGRRLFTVSVFVDLQDYQLCDQLASVNCGIELRNLIRLRPTVTTPPSFNRIGYGHSGRVKRTVRPYERSQRSRVAAATGERCRGIAWHYNEEVASAWEGAEEPYGKDLQKETRSNERKKGSSSACK</sequence>
<evidence type="ECO:0000256" key="1">
    <source>
        <dbReference type="SAM" id="MobiDB-lite"/>
    </source>
</evidence>
<keyword evidence="3" id="KW-1185">Reference proteome</keyword>
<evidence type="ECO:0000313" key="2">
    <source>
        <dbReference type="EMBL" id="CAD1479706.1"/>
    </source>
</evidence>
<reference evidence="2" key="1">
    <citation type="submission" date="2020-07" db="EMBL/GenBank/DDBJ databases">
        <authorList>
            <person name="Nazaruddin N."/>
        </authorList>
    </citation>
    <scope>NUCLEOTIDE SEQUENCE</scope>
</reference>
<dbReference type="OrthoDB" id="10601556at2759"/>
<feature type="non-terminal residue" evidence="2">
    <location>
        <position position="1"/>
    </location>
</feature>